<evidence type="ECO:0000259" key="2">
    <source>
        <dbReference type="PROSITE" id="PS50173"/>
    </source>
</evidence>
<dbReference type="PANTHER" id="PTHR11076">
    <property type="entry name" value="DNA REPAIR POLYMERASE UMUC / TRANSFERASE FAMILY MEMBER"/>
    <property type="match status" value="1"/>
</dbReference>
<dbReference type="GO" id="GO:0003684">
    <property type="term" value="F:damaged DNA binding"/>
    <property type="evidence" value="ECO:0007669"/>
    <property type="project" value="InterPro"/>
</dbReference>
<dbReference type="InterPro" id="IPR050116">
    <property type="entry name" value="DNA_polymerase-Y"/>
</dbReference>
<dbReference type="AlphaFoldDB" id="A0A1F6MF51"/>
<evidence type="ECO:0000313" key="3">
    <source>
        <dbReference type="EMBL" id="OGH70103.1"/>
    </source>
</evidence>
<dbReference type="PANTHER" id="PTHR11076:SF34">
    <property type="entry name" value="PROTEIN UMUC"/>
    <property type="match status" value="1"/>
</dbReference>
<comment type="caution">
    <text evidence="3">The sequence shown here is derived from an EMBL/GenBank/DDBJ whole genome shotgun (WGS) entry which is preliminary data.</text>
</comment>
<dbReference type="InterPro" id="IPR043128">
    <property type="entry name" value="Rev_trsase/Diguanyl_cyclase"/>
</dbReference>
<dbReference type="STRING" id="1798683.A3C90_03635"/>
<evidence type="ECO:0000313" key="4">
    <source>
        <dbReference type="Proteomes" id="UP000177457"/>
    </source>
</evidence>
<dbReference type="InterPro" id="IPR017961">
    <property type="entry name" value="DNA_pol_Y-fam_little_finger"/>
</dbReference>
<dbReference type="GO" id="GO:0003887">
    <property type="term" value="F:DNA-directed DNA polymerase activity"/>
    <property type="evidence" value="ECO:0007669"/>
    <property type="project" value="InterPro"/>
</dbReference>
<gene>
    <name evidence="3" type="ORF">A3C90_03635</name>
</gene>
<comment type="similarity">
    <text evidence="1">Belongs to the DNA polymerase type-Y family.</text>
</comment>
<dbReference type="GO" id="GO:0006281">
    <property type="term" value="P:DNA repair"/>
    <property type="evidence" value="ECO:0007669"/>
    <property type="project" value="InterPro"/>
</dbReference>
<dbReference type="SUPFAM" id="SSF100879">
    <property type="entry name" value="Lesion bypass DNA polymerase (Y-family), little finger domain"/>
    <property type="match status" value="1"/>
</dbReference>
<dbReference type="Pfam" id="PF00817">
    <property type="entry name" value="IMS"/>
    <property type="match status" value="1"/>
</dbReference>
<dbReference type="Pfam" id="PF11799">
    <property type="entry name" value="IMS_C"/>
    <property type="match status" value="1"/>
</dbReference>
<dbReference type="InterPro" id="IPR001126">
    <property type="entry name" value="UmuC"/>
</dbReference>
<name>A0A1F6MF51_9BACT</name>
<feature type="domain" description="UmuC" evidence="2">
    <location>
        <begin position="11"/>
        <end position="190"/>
    </location>
</feature>
<dbReference type="GO" id="GO:0042276">
    <property type="term" value="P:error-prone translesion synthesis"/>
    <property type="evidence" value="ECO:0007669"/>
    <property type="project" value="TreeGrafter"/>
</dbReference>
<dbReference type="InterPro" id="IPR036775">
    <property type="entry name" value="DNA_pol_Y-fam_lit_finger_sf"/>
</dbReference>
<evidence type="ECO:0000256" key="1">
    <source>
        <dbReference type="ARBA" id="ARBA00010945"/>
    </source>
</evidence>
<dbReference type="PROSITE" id="PS50173">
    <property type="entry name" value="UMUC"/>
    <property type="match status" value="1"/>
</dbReference>
<sequence>MTWSSPDNRAIIHVDVDAFFASCEQALHPEYQGKPVVTGKERGIAASMSYEAKRKGVTRGMILRDIKKVCPDAIIVPSDYETYSLFSKRMFAIMRRFTNIVEEYSIDEGFADVTGLRRPMNMSYPAMARKMKEQIELALGITVSVGLAPTKVLAKLGSKWDKPDGFTYISARKREEYLKKLEPVKIWGIGPNTANYMRQLGIKTVLEFVKKPFEYVEEHFTKPHQEIWRELNGESVYPVTTEEKTSYASISKTKTFTPPSTEKEFVCSQLVKNLENACIKARRYDLVANRLCIFLKQQDFASFGLEAELSRASAYPNDLLNVVRGMFADLFQEKTLYRSTGVVLCDLQENTNIQTSLFESPVLLNRLKRVYDAVDKVSERFGKHTVHLGASLKANAFGQHLGERGDKPARQVVRLKGERGRQRLRVPMLSS</sequence>
<dbReference type="Proteomes" id="UP000177457">
    <property type="component" value="Unassembled WGS sequence"/>
</dbReference>
<dbReference type="EMBL" id="MFQE01000055">
    <property type="protein sequence ID" value="OGH70103.1"/>
    <property type="molecule type" value="Genomic_DNA"/>
</dbReference>
<dbReference type="CDD" id="cd03586">
    <property type="entry name" value="PolY_Pol_IV_kappa"/>
    <property type="match status" value="1"/>
</dbReference>
<reference evidence="3 4" key="1">
    <citation type="journal article" date="2016" name="Nat. Commun.">
        <title>Thousands of microbial genomes shed light on interconnected biogeochemical processes in an aquifer system.</title>
        <authorList>
            <person name="Anantharaman K."/>
            <person name="Brown C.T."/>
            <person name="Hug L.A."/>
            <person name="Sharon I."/>
            <person name="Castelle C.J."/>
            <person name="Probst A.J."/>
            <person name="Thomas B.C."/>
            <person name="Singh A."/>
            <person name="Wilkins M.J."/>
            <person name="Karaoz U."/>
            <person name="Brodie E.L."/>
            <person name="Williams K.H."/>
            <person name="Hubbard S.S."/>
            <person name="Banfield J.F."/>
        </authorList>
    </citation>
    <scope>NUCLEOTIDE SEQUENCE [LARGE SCALE GENOMIC DNA]</scope>
</reference>
<dbReference type="GO" id="GO:0009432">
    <property type="term" value="P:SOS response"/>
    <property type="evidence" value="ECO:0007669"/>
    <property type="project" value="TreeGrafter"/>
</dbReference>
<dbReference type="Gene3D" id="1.10.150.20">
    <property type="entry name" value="5' to 3' exonuclease, C-terminal subdomain"/>
    <property type="match status" value="1"/>
</dbReference>
<proteinExistence type="inferred from homology"/>
<dbReference type="InterPro" id="IPR043502">
    <property type="entry name" value="DNA/RNA_pol_sf"/>
</dbReference>
<organism evidence="3 4">
    <name type="scientific">Candidatus Magasanikbacteria bacterium RIFCSPHIGHO2_02_FULL_51_14</name>
    <dbReference type="NCBI Taxonomy" id="1798683"/>
    <lineage>
        <taxon>Bacteria</taxon>
        <taxon>Candidatus Magasanikiibacteriota</taxon>
    </lineage>
</organism>
<protein>
    <submittedName>
        <fullName evidence="3">DNA polymerase IV</fullName>
    </submittedName>
</protein>
<dbReference type="Gene3D" id="3.30.1490.100">
    <property type="entry name" value="DNA polymerase, Y-family, little finger domain"/>
    <property type="match status" value="1"/>
</dbReference>
<accession>A0A1F6MF51</accession>
<dbReference type="SUPFAM" id="SSF56672">
    <property type="entry name" value="DNA/RNA polymerases"/>
    <property type="match status" value="1"/>
</dbReference>
<dbReference type="Gene3D" id="3.30.70.270">
    <property type="match status" value="1"/>
</dbReference>
<dbReference type="Gene3D" id="3.40.1170.60">
    <property type="match status" value="1"/>
</dbReference>
<dbReference type="InterPro" id="IPR022880">
    <property type="entry name" value="DNApol_IV"/>
</dbReference>
<dbReference type="GO" id="GO:0005829">
    <property type="term" value="C:cytosol"/>
    <property type="evidence" value="ECO:0007669"/>
    <property type="project" value="TreeGrafter"/>
</dbReference>